<dbReference type="SMART" id="SM00530">
    <property type="entry name" value="HTH_XRE"/>
    <property type="match status" value="1"/>
</dbReference>
<dbReference type="InterPro" id="IPR039418">
    <property type="entry name" value="LexA-like"/>
</dbReference>
<dbReference type="InterPro" id="IPR001387">
    <property type="entry name" value="Cro/C1-type_HTH"/>
</dbReference>
<dbReference type="Gene3D" id="1.10.260.40">
    <property type="entry name" value="lambda repressor-like DNA-binding domains"/>
    <property type="match status" value="1"/>
</dbReference>
<protein>
    <submittedName>
        <fullName evidence="5">Transcriptional regulator</fullName>
    </submittedName>
</protein>
<dbReference type="AlphaFoldDB" id="A0A450T7I5"/>
<evidence type="ECO:0000256" key="3">
    <source>
        <dbReference type="ARBA" id="ARBA00023163"/>
    </source>
</evidence>
<dbReference type="Pfam" id="PF01381">
    <property type="entry name" value="HTH_3"/>
    <property type="match status" value="1"/>
</dbReference>
<dbReference type="PANTHER" id="PTHR40661:SF3">
    <property type="entry name" value="FELS-1 PROPHAGE TRANSCRIPTIONAL REGULATOR"/>
    <property type="match status" value="1"/>
</dbReference>
<dbReference type="InterPro" id="IPR036286">
    <property type="entry name" value="LexA/Signal_pep-like_sf"/>
</dbReference>
<dbReference type="InterPro" id="IPR015927">
    <property type="entry name" value="Peptidase_S24_S26A/B/C"/>
</dbReference>
<keyword evidence="3" id="KW-0804">Transcription</keyword>
<dbReference type="Pfam" id="PF00717">
    <property type="entry name" value="Peptidase_S24"/>
    <property type="match status" value="1"/>
</dbReference>
<dbReference type="Gene3D" id="2.10.109.10">
    <property type="entry name" value="Umud Fragment, subunit A"/>
    <property type="match status" value="1"/>
</dbReference>
<dbReference type="PROSITE" id="PS50943">
    <property type="entry name" value="HTH_CROC1"/>
    <property type="match status" value="1"/>
</dbReference>
<dbReference type="SUPFAM" id="SSF47413">
    <property type="entry name" value="lambda repressor-like DNA-binding domains"/>
    <property type="match status" value="1"/>
</dbReference>
<keyword evidence="1" id="KW-0805">Transcription regulation</keyword>
<organism evidence="5">
    <name type="scientific">Candidatus Kentrum sp. DK</name>
    <dbReference type="NCBI Taxonomy" id="2126562"/>
    <lineage>
        <taxon>Bacteria</taxon>
        <taxon>Pseudomonadati</taxon>
        <taxon>Pseudomonadota</taxon>
        <taxon>Gammaproteobacteria</taxon>
        <taxon>Candidatus Kentrum</taxon>
    </lineage>
</organism>
<evidence type="ECO:0000259" key="4">
    <source>
        <dbReference type="PROSITE" id="PS50943"/>
    </source>
</evidence>
<dbReference type="CDD" id="cd06529">
    <property type="entry name" value="S24_LexA-like"/>
    <property type="match status" value="1"/>
</dbReference>
<dbReference type="EMBL" id="CAADEX010000111">
    <property type="protein sequence ID" value="VFJ62528.1"/>
    <property type="molecule type" value="Genomic_DNA"/>
</dbReference>
<dbReference type="CDD" id="cd00093">
    <property type="entry name" value="HTH_XRE"/>
    <property type="match status" value="1"/>
</dbReference>
<gene>
    <name evidence="5" type="ORF">BECKDK2373B_GA0170837_11116</name>
</gene>
<feature type="domain" description="HTH cro/C1-type" evidence="4">
    <location>
        <begin position="17"/>
        <end position="60"/>
    </location>
</feature>
<proteinExistence type="predicted"/>
<sequence>MTTGIGQRLLKIRGDASQQAFARRIGVNKNTVGGYEREERKPDAEVLRRLIELGFNANWIVTGQGPMRFQEPGDARTKPFEEDCGKAHSAVIRVPAYDVPSPEIRKEEGGKEEVERIPIMKSWLRRESHENPNSLFALRVRGEAMAPTLNEHDIVVAKRGIDSPAIRDGLYVVKMGDGLTVKRVQRLPNYIIKVSSDNADYKPFLVYLREAPEDLEFLGPVVWIGRRV</sequence>
<dbReference type="SUPFAM" id="SSF51306">
    <property type="entry name" value="LexA/Signal peptidase"/>
    <property type="match status" value="1"/>
</dbReference>
<evidence type="ECO:0000256" key="2">
    <source>
        <dbReference type="ARBA" id="ARBA00023125"/>
    </source>
</evidence>
<accession>A0A450T7I5</accession>
<dbReference type="InterPro" id="IPR010982">
    <property type="entry name" value="Lambda_DNA-bd_dom_sf"/>
</dbReference>
<dbReference type="GO" id="GO:0003677">
    <property type="term" value="F:DNA binding"/>
    <property type="evidence" value="ECO:0007669"/>
    <property type="project" value="UniProtKB-KW"/>
</dbReference>
<reference evidence="5" key="1">
    <citation type="submission" date="2019-02" db="EMBL/GenBank/DDBJ databases">
        <authorList>
            <person name="Gruber-Vodicka R. H."/>
            <person name="Seah K. B. B."/>
        </authorList>
    </citation>
    <scope>NUCLEOTIDE SEQUENCE</scope>
    <source>
        <strain evidence="5">BECK_DK47</strain>
    </source>
</reference>
<dbReference type="PANTHER" id="PTHR40661">
    <property type="match status" value="1"/>
</dbReference>
<name>A0A450T7I5_9GAMM</name>
<evidence type="ECO:0000256" key="1">
    <source>
        <dbReference type="ARBA" id="ARBA00023015"/>
    </source>
</evidence>
<keyword evidence="2" id="KW-0238">DNA-binding</keyword>
<evidence type="ECO:0000313" key="5">
    <source>
        <dbReference type="EMBL" id="VFJ62528.1"/>
    </source>
</evidence>